<comment type="caution">
    <text evidence="1">The sequence shown here is derived from an EMBL/GenBank/DDBJ whole genome shotgun (WGS) entry which is preliminary data.</text>
</comment>
<name>A0ACC6QPY4_9ACTN</name>
<gene>
    <name evidence="1" type="ORF">WKI58_28110</name>
</gene>
<proteinExistence type="predicted"/>
<reference evidence="1" key="1">
    <citation type="submission" date="2024-03" db="EMBL/GenBank/DDBJ databases">
        <title>Novel Streptomyces species of biotechnological and ecological value are a feature of Machair soil.</title>
        <authorList>
            <person name="Prole J.R."/>
            <person name="Goodfellow M."/>
            <person name="Allenby N."/>
            <person name="Ward A.C."/>
        </authorList>
    </citation>
    <scope>NUCLEOTIDE SEQUENCE</scope>
    <source>
        <strain evidence="1">MS1.AVA.4</strain>
    </source>
</reference>
<protein>
    <submittedName>
        <fullName evidence="1">AMP-binding protein</fullName>
    </submittedName>
</protein>
<evidence type="ECO:0000313" key="1">
    <source>
        <dbReference type="EMBL" id="MEJ8660337.1"/>
    </source>
</evidence>
<dbReference type="EMBL" id="JBBKAI010000002">
    <property type="protein sequence ID" value="MEJ8660337.1"/>
    <property type="molecule type" value="Genomic_DNA"/>
</dbReference>
<accession>A0ACC6QPY4</accession>
<keyword evidence="2" id="KW-1185">Reference proteome</keyword>
<dbReference type="Proteomes" id="UP001375539">
    <property type="component" value="Unassembled WGS sequence"/>
</dbReference>
<sequence>MKLVELLVGKHVSAGVGDRVSHVDPDIGEVTYAQLHDAVVGYAGALRERGIPAGARALVVADDSVATTAAILGLWWHGCVPVPVSPALSDPELRFMAADCEAAFAHFDVPNAARRELGADIDQLPHTTGDEVRTIFMSDTESQAYAPAAVAEEADWAAGQPALIQYTSGSTGSPKGVLHAATGIEAVAASVGSLLGLGPDDVVLSTAKVSFGYGFGNSVILPLAAGARTVVLRGGVDAHAVHSALHRHRPTVLFSVPRMYVALLALAASHGTEATASLRLAATAGEHCPAALAERVRETFGVPLVNGLGATEALHFVVATPPAAITAGATGLPVPGATATVRGEDGEPVPEGTEGRLHVAGPSVALGYLNRTEATRRTFADRGVYTGDIVRRDDAGELWYLCRADDLLNMGGYKVAPGEIEAVVREAEEVAECAVVAVSDENGLDQAVAYAVPVPGADPSVVRKAILALLRTRLAAFKRPARVEVIDVLPTTSTGKLARNRLRESAGREAVVDR</sequence>
<evidence type="ECO:0000313" key="2">
    <source>
        <dbReference type="Proteomes" id="UP001375539"/>
    </source>
</evidence>
<organism evidence="1 2">
    <name type="scientific">Streptomyces pratisoli</name>
    <dbReference type="NCBI Taxonomy" id="3139917"/>
    <lineage>
        <taxon>Bacteria</taxon>
        <taxon>Bacillati</taxon>
        <taxon>Actinomycetota</taxon>
        <taxon>Actinomycetes</taxon>
        <taxon>Kitasatosporales</taxon>
        <taxon>Streptomycetaceae</taxon>
        <taxon>Streptomyces</taxon>
    </lineage>
</organism>